<keyword evidence="1" id="KW-0812">Transmembrane</keyword>
<evidence type="ECO:0000256" key="1">
    <source>
        <dbReference type="SAM" id="Phobius"/>
    </source>
</evidence>
<dbReference type="KEGG" id="slu:KE3_0538"/>
<evidence type="ECO:0008006" key="4">
    <source>
        <dbReference type="Google" id="ProtNLM"/>
    </source>
</evidence>
<gene>
    <name evidence="2" type="ORF">KE3_0538</name>
</gene>
<feature type="transmembrane region" description="Helical" evidence="1">
    <location>
        <begin position="35"/>
        <end position="53"/>
    </location>
</feature>
<organism evidence="2 3">
    <name type="scientific">Streptococcus lutetiensis 033</name>
    <dbReference type="NCBI Taxonomy" id="1076934"/>
    <lineage>
        <taxon>Bacteria</taxon>
        <taxon>Bacillati</taxon>
        <taxon>Bacillota</taxon>
        <taxon>Bacilli</taxon>
        <taxon>Lactobacillales</taxon>
        <taxon>Streptococcaceae</taxon>
        <taxon>Streptococcus</taxon>
    </lineage>
</organism>
<feature type="transmembrane region" description="Helical" evidence="1">
    <location>
        <begin position="12"/>
        <end position="29"/>
    </location>
</feature>
<evidence type="ECO:0000313" key="2">
    <source>
        <dbReference type="EMBL" id="AGS05050.1"/>
    </source>
</evidence>
<dbReference type="Proteomes" id="UP000015268">
    <property type="component" value="Chromosome"/>
</dbReference>
<proteinExistence type="predicted"/>
<dbReference type="AlphaFoldDB" id="A0AB33AKG5"/>
<sequence>MMFKRIKRIHPLFYLPLAFLAFPVLGVFFFGYPIWTLGTTLAFLIDYLFLVNYEKMS</sequence>
<keyword evidence="1" id="KW-1133">Transmembrane helix</keyword>
<evidence type="ECO:0000313" key="3">
    <source>
        <dbReference type="Proteomes" id="UP000015268"/>
    </source>
</evidence>
<name>A0AB33AKG5_9STRE</name>
<keyword evidence="3" id="KW-1185">Reference proteome</keyword>
<dbReference type="EMBL" id="CP003025">
    <property type="protein sequence ID" value="AGS05050.1"/>
    <property type="molecule type" value="Genomic_DNA"/>
</dbReference>
<keyword evidence="1" id="KW-0472">Membrane</keyword>
<protein>
    <recommendedName>
        <fullName evidence="4">Histidine kinase</fullName>
    </recommendedName>
</protein>
<accession>A0AB33AKG5</accession>
<reference evidence="2 3" key="1">
    <citation type="journal article" date="2013" name="BMC Microbiol.">
        <title>Dynamics of fecal microbial communities in children with diarrhea of unknown etiology and genomic analysis of associated Streptococcus lutetiensis.</title>
        <authorList>
            <person name="Jin D."/>
            <person name="Chen C."/>
            <person name="Li L."/>
            <person name="Lu S."/>
            <person name="Li Z."/>
            <person name="Zhou Z."/>
            <person name="Jing H."/>
            <person name="Xu Y."/>
            <person name="Du P."/>
            <person name="Wang H."/>
            <person name="Xiong Y."/>
            <person name="Zheng H."/>
            <person name="Bai X."/>
            <person name="Sun H."/>
            <person name="Wang L."/>
            <person name="Ye C."/>
            <person name="Gottschalk M."/>
            <person name="Xu J."/>
        </authorList>
    </citation>
    <scope>NUCLEOTIDE SEQUENCE [LARGE SCALE GENOMIC DNA]</scope>
    <source>
        <strain evidence="2 3">033</strain>
    </source>
</reference>